<dbReference type="SUPFAM" id="SSF53036">
    <property type="entry name" value="Eukaryotic RPB5 N-terminal domain"/>
    <property type="match status" value="1"/>
</dbReference>
<dbReference type="EMBL" id="JBJKBG010000003">
    <property type="protein sequence ID" value="KAL3746053.1"/>
    <property type="molecule type" value="Genomic_DNA"/>
</dbReference>
<dbReference type="Gene3D" id="3.40.1340.10">
    <property type="entry name" value="RNA polymerase, Rpb5, N-terminal domain"/>
    <property type="match status" value="1"/>
</dbReference>
<keyword evidence="3" id="KW-1185">Reference proteome</keyword>
<gene>
    <name evidence="2" type="ORF">ACJRO7_015064</name>
</gene>
<dbReference type="InterPro" id="IPR036710">
    <property type="entry name" value="RNA_pol_Rpb5_N_sf"/>
</dbReference>
<accession>A0ABD3L396</accession>
<dbReference type="AlphaFoldDB" id="A0ABD3L396"/>
<sequence>MAATAMDVDDPGMAEAVNGQAQLRCMRCYVDESSIESHRYYLAWRTLLEMLRDRGYAIPSSDIDVSLAEFRAAHSQSPDIDCLRISNSLRSDPSKQVLAYFCNPGPVKVNSIRYISGQIANKDGMSGLILVLQGEMTNQALKELDLFPFKVVVFQKTTEVFIDSEREDFLSDELRMRSLSRFLIRSVKPRFSSGTTDRHEDGWGWRCVAACSHWTATPSKTSAMGSLLERPKVVTLELRARVRERRLAEVEVEAKELR</sequence>
<reference evidence="2 3" key="1">
    <citation type="submission" date="2024-11" db="EMBL/GenBank/DDBJ databases">
        <title>Chromosome-level genome assembly of Eucalyptus globulus Labill. provides insights into its genome evolution.</title>
        <authorList>
            <person name="Li X."/>
        </authorList>
    </citation>
    <scope>NUCLEOTIDE SEQUENCE [LARGE SCALE GENOMIC DNA]</scope>
    <source>
        <strain evidence="2">CL2024</strain>
        <tissue evidence="2">Fresh tender leaves</tissue>
    </source>
</reference>
<proteinExistence type="predicted"/>
<evidence type="ECO:0000313" key="3">
    <source>
        <dbReference type="Proteomes" id="UP001634007"/>
    </source>
</evidence>
<comment type="caution">
    <text evidence="2">The sequence shown here is derived from an EMBL/GenBank/DDBJ whole genome shotgun (WGS) entry which is preliminary data.</text>
</comment>
<feature type="domain" description="RNA polymerase Rpb5 N-terminal" evidence="1">
    <location>
        <begin position="36"/>
        <end position="116"/>
    </location>
</feature>
<dbReference type="Pfam" id="PF03871">
    <property type="entry name" value="RNA_pol_Rpb5_N"/>
    <property type="match status" value="1"/>
</dbReference>
<organism evidence="2 3">
    <name type="scientific">Eucalyptus globulus</name>
    <name type="common">Tasmanian blue gum</name>
    <dbReference type="NCBI Taxonomy" id="34317"/>
    <lineage>
        <taxon>Eukaryota</taxon>
        <taxon>Viridiplantae</taxon>
        <taxon>Streptophyta</taxon>
        <taxon>Embryophyta</taxon>
        <taxon>Tracheophyta</taxon>
        <taxon>Spermatophyta</taxon>
        <taxon>Magnoliopsida</taxon>
        <taxon>eudicotyledons</taxon>
        <taxon>Gunneridae</taxon>
        <taxon>Pentapetalae</taxon>
        <taxon>rosids</taxon>
        <taxon>malvids</taxon>
        <taxon>Myrtales</taxon>
        <taxon>Myrtaceae</taxon>
        <taxon>Myrtoideae</taxon>
        <taxon>Eucalypteae</taxon>
        <taxon>Eucalyptus</taxon>
    </lineage>
</organism>
<dbReference type="PANTHER" id="PTHR10535">
    <property type="entry name" value="DNA-DIRECTED RNA POLYMERASES I, II, AND III SUBUNIT RPABC1"/>
    <property type="match status" value="1"/>
</dbReference>
<dbReference type="Proteomes" id="UP001634007">
    <property type="component" value="Unassembled WGS sequence"/>
</dbReference>
<dbReference type="PANTHER" id="PTHR10535:SF2">
    <property type="entry name" value="DNA-DIRECTED RNA POLYMERASE V SUBUNIT 5A"/>
    <property type="match status" value="1"/>
</dbReference>
<name>A0ABD3L396_EUCGL</name>
<protein>
    <recommendedName>
        <fullName evidence="1">RNA polymerase Rpb5 N-terminal domain-containing protein</fullName>
    </recommendedName>
</protein>
<evidence type="ECO:0000259" key="1">
    <source>
        <dbReference type="Pfam" id="PF03871"/>
    </source>
</evidence>
<dbReference type="InterPro" id="IPR014381">
    <property type="entry name" value="Arch_Rpo5/euc_Rpb5"/>
</dbReference>
<dbReference type="InterPro" id="IPR005571">
    <property type="entry name" value="RNA_pol_Rpb5_N"/>
</dbReference>
<evidence type="ECO:0000313" key="2">
    <source>
        <dbReference type="EMBL" id="KAL3746053.1"/>
    </source>
</evidence>